<organism evidence="2 3">
    <name type="scientific">Flavobacterium noncentrifugens</name>
    <dbReference type="NCBI Taxonomy" id="1128970"/>
    <lineage>
        <taxon>Bacteria</taxon>
        <taxon>Pseudomonadati</taxon>
        <taxon>Bacteroidota</taxon>
        <taxon>Flavobacteriia</taxon>
        <taxon>Flavobacteriales</taxon>
        <taxon>Flavobacteriaceae</taxon>
        <taxon>Flavobacterium</taxon>
    </lineage>
</organism>
<keyword evidence="1" id="KW-0472">Membrane</keyword>
<dbReference type="OrthoDB" id="1354971at2"/>
<dbReference type="STRING" id="1128970.SAMN04487935_1711"/>
<name>A0A1G8WA46_9FLAO</name>
<evidence type="ECO:0000313" key="2">
    <source>
        <dbReference type="EMBL" id="SDJ74917.1"/>
    </source>
</evidence>
<feature type="transmembrane region" description="Helical" evidence="1">
    <location>
        <begin position="57"/>
        <end position="78"/>
    </location>
</feature>
<dbReference type="Proteomes" id="UP000199580">
    <property type="component" value="Unassembled WGS sequence"/>
</dbReference>
<accession>A0A1G8WA46</accession>
<proteinExistence type="predicted"/>
<reference evidence="2 3" key="1">
    <citation type="submission" date="2016-10" db="EMBL/GenBank/DDBJ databases">
        <authorList>
            <person name="de Groot N.N."/>
        </authorList>
    </citation>
    <scope>NUCLEOTIDE SEQUENCE [LARGE SCALE GENOMIC DNA]</scope>
    <source>
        <strain evidence="2 3">CGMCC 1.10076</strain>
    </source>
</reference>
<evidence type="ECO:0008006" key="4">
    <source>
        <dbReference type="Google" id="ProtNLM"/>
    </source>
</evidence>
<dbReference type="PANTHER" id="PTHR36109">
    <property type="entry name" value="MEMBRANE PROTEIN-RELATED"/>
    <property type="match status" value="1"/>
</dbReference>
<sequence>MEQQVAVFDSHKKAVSALKTLNEQGFPMGHISLIGKAGIIDDHVHTEEVDKATNIPAYVGVGAGTLVGLLSGIGIFAIPGFGVLYGAGALVGAIAGLDLGIVTGGLVSVIAKMFSSEEDVTKFTEHLEEGKFILVVRGNQEEVSKAKGILQTENLHTHLYN</sequence>
<gene>
    <name evidence="2" type="ORF">SAMN04487935_1711</name>
</gene>
<keyword evidence="3" id="KW-1185">Reference proteome</keyword>
<evidence type="ECO:0000256" key="1">
    <source>
        <dbReference type="SAM" id="Phobius"/>
    </source>
</evidence>
<dbReference type="PANTHER" id="PTHR36109:SF2">
    <property type="entry name" value="MEMBRANE PROTEIN"/>
    <property type="match status" value="1"/>
</dbReference>
<feature type="transmembrane region" description="Helical" evidence="1">
    <location>
        <begin position="84"/>
        <end position="107"/>
    </location>
</feature>
<dbReference type="InterPro" id="IPR052948">
    <property type="entry name" value="Low_temp-induced_all0457"/>
</dbReference>
<keyword evidence="1" id="KW-1133">Transmembrane helix</keyword>
<dbReference type="AlphaFoldDB" id="A0A1G8WA46"/>
<dbReference type="EMBL" id="FNEZ01000002">
    <property type="protein sequence ID" value="SDJ74917.1"/>
    <property type="molecule type" value="Genomic_DNA"/>
</dbReference>
<protein>
    <recommendedName>
        <fullName evidence="4">Heat induced stress protein YflT</fullName>
    </recommendedName>
</protein>
<keyword evidence="1" id="KW-0812">Transmembrane</keyword>
<evidence type="ECO:0000313" key="3">
    <source>
        <dbReference type="Proteomes" id="UP000199580"/>
    </source>
</evidence>
<dbReference type="RefSeq" id="WP_091393824.1">
    <property type="nucleotide sequence ID" value="NZ_BKAI01000003.1"/>
</dbReference>